<dbReference type="Gene3D" id="3.40.532.10">
    <property type="entry name" value="Peptidase C12, ubiquitin carboxyl-terminal hydrolase"/>
    <property type="match status" value="1"/>
</dbReference>
<dbReference type="GO" id="GO:0016579">
    <property type="term" value="P:protein deubiquitination"/>
    <property type="evidence" value="ECO:0007669"/>
    <property type="project" value="TreeGrafter"/>
</dbReference>
<evidence type="ECO:0000256" key="5">
    <source>
        <dbReference type="ARBA" id="ARBA00022801"/>
    </source>
</evidence>
<evidence type="ECO:0000256" key="7">
    <source>
        <dbReference type="PROSITE-ProRule" id="PRU01393"/>
    </source>
</evidence>
<feature type="active site" description="Proton donor" evidence="7">
    <location>
        <position position="170"/>
    </location>
</feature>
<feature type="domain" description="UCH catalytic" evidence="9">
    <location>
        <begin position="1"/>
        <end position="231"/>
    </location>
</feature>
<dbReference type="GO" id="GO:0005737">
    <property type="term" value="C:cytoplasm"/>
    <property type="evidence" value="ECO:0007669"/>
    <property type="project" value="TreeGrafter"/>
</dbReference>
<gene>
    <name evidence="10" type="ORF">ABL78_1614</name>
</gene>
<dbReference type="EC" id="3.4.19.12" evidence="8"/>
<evidence type="ECO:0000256" key="1">
    <source>
        <dbReference type="ARBA" id="ARBA00000707"/>
    </source>
</evidence>
<dbReference type="Proteomes" id="UP000038009">
    <property type="component" value="Unassembled WGS sequence"/>
</dbReference>
<name>A0A0N1I0E1_LEPSE</name>
<evidence type="ECO:0000256" key="3">
    <source>
        <dbReference type="ARBA" id="ARBA00022670"/>
    </source>
</evidence>
<dbReference type="VEuPathDB" id="TriTrypDB:Lsey_0027_0320"/>
<keyword evidence="4 7" id="KW-0833">Ubl conjugation pathway</keyword>
<keyword evidence="6 7" id="KW-0788">Thiol protease</keyword>
<dbReference type="InterPro" id="IPR036959">
    <property type="entry name" value="Peptidase_C12_UCH_sf"/>
</dbReference>
<keyword evidence="3 7" id="KW-0645">Protease</keyword>
<dbReference type="Pfam" id="PF01088">
    <property type="entry name" value="Peptidase_C12"/>
    <property type="match status" value="1"/>
</dbReference>
<dbReference type="SUPFAM" id="SSF54001">
    <property type="entry name" value="Cysteine proteinases"/>
    <property type="match status" value="1"/>
</dbReference>
<organism evidence="10 11">
    <name type="scientific">Leptomonas seymouri</name>
    <dbReference type="NCBI Taxonomy" id="5684"/>
    <lineage>
        <taxon>Eukaryota</taxon>
        <taxon>Discoba</taxon>
        <taxon>Euglenozoa</taxon>
        <taxon>Kinetoplastea</taxon>
        <taxon>Metakinetoplastina</taxon>
        <taxon>Trypanosomatida</taxon>
        <taxon>Trypanosomatidae</taxon>
        <taxon>Leishmaniinae</taxon>
        <taxon>Leptomonas</taxon>
    </lineage>
</organism>
<dbReference type="PRINTS" id="PR00707">
    <property type="entry name" value="UBCTHYDRLASE"/>
</dbReference>
<dbReference type="InterPro" id="IPR001578">
    <property type="entry name" value="Peptidase_C12_UCH"/>
</dbReference>
<dbReference type="AlphaFoldDB" id="A0A0N1I0E1"/>
<dbReference type="PANTHER" id="PTHR10589:SF17">
    <property type="entry name" value="UBIQUITIN CARBOXYL-TERMINAL HYDROLASE"/>
    <property type="match status" value="1"/>
</dbReference>
<dbReference type="FunFam" id="3.40.532.10:FF:000006">
    <property type="entry name" value="Ubiquitin carboxyl-terminal hydrolase"/>
    <property type="match status" value="1"/>
</dbReference>
<dbReference type="PANTHER" id="PTHR10589">
    <property type="entry name" value="UBIQUITIN CARBOXYL-TERMINAL HYDROLASE"/>
    <property type="match status" value="1"/>
</dbReference>
<comment type="similarity">
    <text evidence="2 7 8">Belongs to the peptidase C12 family.</text>
</comment>
<comment type="catalytic activity">
    <reaction evidence="1 7 8">
        <text>Thiol-dependent hydrolysis of ester, thioester, amide, peptide and isopeptide bonds formed by the C-terminal Gly of ubiquitin (a 76-residue protein attached to proteins as an intracellular targeting signal).</text>
        <dbReference type="EC" id="3.4.19.12"/>
    </reaction>
</comment>
<dbReference type="GO" id="GO:0004843">
    <property type="term" value="F:cysteine-type deubiquitinase activity"/>
    <property type="evidence" value="ECO:0007669"/>
    <property type="project" value="UniProtKB-UniRule"/>
</dbReference>
<evidence type="ECO:0000313" key="11">
    <source>
        <dbReference type="Proteomes" id="UP000038009"/>
    </source>
</evidence>
<protein>
    <recommendedName>
        <fullName evidence="8">Ubiquitin carboxyl-terminal hydrolase</fullName>
        <ecNumber evidence="8">3.4.19.12</ecNumber>
    </recommendedName>
</protein>
<dbReference type="EMBL" id="LJSK01000027">
    <property type="protein sequence ID" value="KPI89281.1"/>
    <property type="molecule type" value="Genomic_DNA"/>
</dbReference>
<keyword evidence="11" id="KW-1185">Reference proteome</keyword>
<dbReference type="PROSITE" id="PS52048">
    <property type="entry name" value="UCH_DOMAIN"/>
    <property type="match status" value="1"/>
</dbReference>
<sequence length="236" mass="25390">MWFPLESNPEVMTKYLISLGIPEPKLEFVDVFGVSQDMLSMVPTPVHAVMLVYPICAATEKRAQELEEAQQDEVDSFRQRHPFFFTKQEVGNACGTIAILHAVMNNLPLLGNIAPGSALDNLLKATSGTSNPVEVGGAIAASKELAHAHAGAAEEGVTLNQPIDANINLHFVCFVCVGGRCIELDGRKPNPIFHGACHDSASFLQAAAEAIQEKMDLNPDSYEFGITALVDKQTSG</sequence>
<keyword evidence="5 7" id="KW-0378">Hydrolase</keyword>
<reference evidence="10 11" key="1">
    <citation type="journal article" date="2015" name="PLoS Pathog.">
        <title>Leptomonas seymouri: Adaptations to the Dixenous Life Cycle Analyzed by Genome Sequencing, Transcriptome Profiling and Co-infection with Leishmania donovani.</title>
        <authorList>
            <person name="Kraeva N."/>
            <person name="Butenko A."/>
            <person name="Hlavacova J."/>
            <person name="Kostygov A."/>
            <person name="Myskova J."/>
            <person name="Grybchuk D."/>
            <person name="Lestinova T."/>
            <person name="Votypka J."/>
            <person name="Volf P."/>
            <person name="Opperdoes F."/>
            <person name="Flegontov P."/>
            <person name="Lukes J."/>
            <person name="Yurchenko V."/>
        </authorList>
    </citation>
    <scope>NUCLEOTIDE SEQUENCE [LARGE SCALE GENOMIC DNA]</scope>
    <source>
        <strain evidence="10 11">ATCC 30220</strain>
    </source>
</reference>
<evidence type="ECO:0000256" key="4">
    <source>
        <dbReference type="ARBA" id="ARBA00022786"/>
    </source>
</evidence>
<accession>A0A0N1I0E1</accession>
<evidence type="ECO:0000256" key="6">
    <source>
        <dbReference type="ARBA" id="ARBA00022807"/>
    </source>
</evidence>
<dbReference type="OrthoDB" id="427186at2759"/>
<proteinExistence type="inferred from homology"/>
<comment type="caution">
    <text evidence="10">The sequence shown here is derived from an EMBL/GenBank/DDBJ whole genome shotgun (WGS) entry which is preliminary data.</text>
</comment>
<dbReference type="InterPro" id="IPR038765">
    <property type="entry name" value="Papain-like_cys_pep_sf"/>
</dbReference>
<feature type="site" description="Important for enzyme activity" evidence="7">
    <location>
        <position position="185"/>
    </location>
</feature>
<evidence type="ECO:0000256" key="8">
    <source>
        <dbReference type="RuleBase" id="RU361215"/>
    </source>
</evidence>
<evidence type="ECO:0000313" key="10">
    <source>
        <dbReference type="EMBL" id="KPI89281.1"/>
    </source>
</evidence>
<feature type="active site" description="Nucleophile" evidence="7">
    <location>
        <position position="94"/>
    </location>
</feature>
<dbReference type="OMA" id="IDLHYVC"/>
<evidence type="ECO:0000256" key="2">
    <source>
        <dbReference type="ARBA" id="ARBA00009326"/>
    </source>
</evidence>
<feature type="site" description="Transition state stabilizer" evidence="7">
    <location>
        <position position="88"/>
    </location>
</feature>
<evidence type="ECO:0000259" key="9">
    <source>
        <dbReference type="PROSITE" id="PS52048"/>
    </source>
</evidence>
<dbReference type="GO" id="GO:0006511">
    <property type="term" value="P:ubiquitin-dependent protein catabolic process"/>
    <property type="evidence" value="ECO:0007669"/>
    <property type="project" value="UniProtKB-UniRule"/>
</dbReference>